<dbReference type="PANTHER" id="PTHR42801">
    <property type="entry name" value="THIOREDOXIN-DEPENDENT PEROXIDE REDUCTASE"/>
    <property type="match status" value="1"/>
</dbReference>
<dbReference type="Proteomes" id="UP000298030">
    <property type="component" value="Unassembled WGS sequence"/>
</dbReference>
<keyword evidence="6" id="KW-0560">Oxidoreductase</keyword>
<dbReference type="GO" id="GO:0045454">
    <property type="term" value="P:cell redox homeostasis"/>
    <property type="evidence" value="ECO:0007669"/>
    <property type="project" value="TreeGrafter"/>
</dbReference>
<dbReference type="OrthoDB" id="338622at2759"/>
<evidence type="ECO:0000256" key="8">
    <source>
        <dbReference type="ARBA" id="ARBA00023242"/>
    </source>
</evidence>
<dbReference type="PROSITE" id="PS51352">
    <property type="entry name" value="THIOREDOXIN_2"/>
    <property type="match status" value="1"/>
</dbReference>
<gene>
    <name evidence="16" type="ORF">FA13DRAFT_494668</name>
</gene>
<comment type="caution">
    <text evidence="16">The sequence shown here is derived from an EMBL/GenBank/DDBJ whole genome shotgun (WGS) entry which is preliminary data.</text>
</comment>
<keyword evidence="17" id="KW-1185">Reference proteome</keyword>
<dbReference type="EMBL" id="QPFP01000021">
    <property type="protein sequence ID" value="TEB30777.1"/>
    <property type="molecule type" value="Genomic_DNA"/>
</dbReference>
<dbReference type="GO" id="GO:0005634">
    <property type="term" value="C:nucleus"/>
    <property type="evidence" value="ECO:0007669"/>
    <property type="project" value="UniProtKB-SubCell"/>
</dbReference>
<comment type="subcellular location">
    <subcellularLocation>
        <location evidence="1">Nucleus</location>
    </subcellularLocation>
</comment>
<dbReference type="GO" id="GO:0008379">
    <property type="term" value="F:thioredoxin peroxidase activity"/>
    <property type="evidence" value="ECO:0007669"/>
    <property type="project" value="TreeGrafter"/>
</dbReference>
<evidence type="ECO:0000256" key="7">
    <source>
        <dbReference type="ARBA" id="ARBA00023157"/>
    </source>
</evidence>
<feature type="region of interest" description="Disordered" evidence="14">
    <location>
        <begin position="1"/>
        <end position="77"/>
    </location>
</feature>
<dbReference type="InterPro" id="IPR036249">
    <property type="entry name" value="Thioredoxin-like_sf"/>
</dbReference>
<dbReference type="FunFam" id="3.40.30.10:FF:000157">
    <property type="entry name" value="DOT5p Nuclear thiol peroxidase"/>
    <property type="match status" value="1"/>
</dbReference>
<evidence type="ECO:0000256" key="10">
    <source>
        <dbReference type="ARBA" id="ARBA00032824"/>
    </source>
</evidence>
<protein>
    <recommendedName>
        <fullName evidence="3">thioredoxin-dependent peroxiredoxin</fullName>
        <ecNumber evidence="3">1.11.1.24</ecNumber>
    </recommendedName>
    <alternativeName>
        <fullName evidence="13">Nuclear thiol peroxidase</fullName>
    </alternativeName>
    <alternativeName>
        <fullName evidence="10">Thioredoxin peroxidase</fullName>
    </alternativeName>
</protein>
<dbReference type="InterPro" id="IPR013766">
    <property type="entry name" value="Thioredoxin_domain"/>
</dbReference>
<evidence type="ECO:0000256" key="13">
    <source>
        <dbReference type="ARBA" id="ARBA00077538"/>
    </source>
</evidence>
<evidence type="ECO:0000313" key="17">
    <source>
        <dbReference type="Proteomes" id="UP000298030"/>
    </source>
</evidence>
<evidence type="ECO:0000256" key="11">
    <source>
        <dbReference type="ARBA" id="ARBA00038489"/>
    </source>
</evidence>
<dbReference type="InterPro" id="IPR050924">
    <property type="entry name" value="Peroxiredoxin_BCP/PrxQ"/>
</dbReference>
<evidence type="ECO:0000256" key="1">
    <source>
        <dbReference type="ARBA" id="ARBA00004123"/>
    </source>
</evidence>
<evidence type="ECO:0000256" key="12">
    <source>
        <dbReference type="ARBA" id="ARBA00049091"/>
    </source>
</evidence>
<dbReference type="Gene3D" id="3.40.30.10">
    <property type="entry name" value="Glutaredoxin"/>
    <property type="match status" value="1"/>
</dbReference>
<evidence type="ECO:0000259" key="15">
    <source>
        <dbReference type="PROSITE" id="PS51352"/>
    </source>
</evidence>
<feature type="domain" description="Thioredoxin" evidence="15">
    <location>
        <begin position="85"/>
        <end position="231"/>
    </location>
</feature>
<keyword evidence="8" id="KW-0539">Nucleus</keyword>
<evidence type="ECO:0000256" key="6">
    <source>
        <dbReference type="ARBA" id="ARBA00023002"/>
    </source>
</evidence>
<organism evidence="16 17">
    <name type="scientific">Coprinellus micaceus</name>
    <name type="common">Glistening ink-cap mushroom</name>
    <name type="synonym">Coprinus micaceus</name>
    <dbReference type="NCBI Taxonomy" id="71717"/>
    <lineage>
        <taxon>Eukaryota</taxon>
        <taxon>Fungi</taxon>
        <taxon>Dikarya</taxon>
        <taxon>Basidiomycota</taxon>
        <taxon>Agaricomycotina</taxon>
        <taxon>Agaricomycetes</taxon>
        <taxon>Agaricomycetidae</taxon>
        <taxon>Agaricales</taxon>
        <taxon>Agaricineae</taxon>
        <taxon>Psathyrellaceae</taxon>
        <taxon>Coprinellus</taxon>
    </lineage>
</organism>
<accession>A0A4Y7T9D1</accession>
<sequence length="234" mass="24618">MAPRGKATENAEGGDQAAPRRSTRIAGIPQPAAAAAATKPAPKKAAAGSSKKRAVEDGDAKAESSAKKSKASSPAEVAEDAAGIIEIGGSLPDLTLKNEKGEDIQVADLAAEKGVVFFLVPKADTPGCTQQACGFRDIYPDFSSHNFEVYCLSADQPTAQAKWQTKKELPYPLLSDPKRTFITALGAGDGGKTKRSHFIFAQGGKLVDKKIPVKPMDSPRLALEFIKTLQEGEP</sequence>
<evidence type="ECO:0000256" key="3">
    <source>
        <dbReference type="ARBA" id="ARBA00013017"/>
    </source>
</evidence>
<comment type="subunit">
    <text evidence="2">Monomer.</text>
</comment>
<name>A0A4Y7T9D1_COPMI</name>
<dbReference type="InterPro" id="IPR000866">
    <property type="entry name" value="AhpC/TSA"/>
</dbReference>
<proteinExistence type="inferred from homology"/>
<feature type="compositionally biased region" description="Basic and acidic residues" evidence="14">
    <location>
        <begin position="53"/>
        <end position="66"/>
    </location>
</feature>
<keyword evidence="5" id="KW-0049">Antioxidant</keyword>
<evidence type="ECO:0000313" key="16">
    <source>
        <dbReference type="EMBL" id="TEB30777.1"/>
    </source>
</evidence>
<comment type="similarity">
    <text evidence="11">Belongs to the peroxiredoxin family. BCP/PrxQ subfamily.</text>
</comment>
<dbReference type="AlphaFoldDB" id="A0A4Y7T9D1"/>
<keyword evidence="4" id="KW-0575">Peroxidase</keyword>
<reference evidence="16 17" key="1">
    <citation type="journal article" date="2019" name="Nat. Ecol. Evol.">
        <title>Megaphylogeny resolves global patterns of mushroom evolution.</title>
        <authorList>
            <person name="Varga T."/>
            <person name="Krizsan K."/>
            <person name="Foldi C."/>
            <person name="Dima B."/>
            <person name="Sanchez-Garcia M."/>
            <person name="Sanchez-Ramirez S."/>
            <person name="Szollosi G.J."/>
            <person name="Szarkandi J.G."/>
            <person name="Papp V."/>
            <person name="Albert L."/>
            <person name="Andreopoulos W."/>
            <person name="Angelini C."/>
            <person name="Antonin V."/>
            <person name="Barry K.W."/>
            <person name="Bougher N.L."/>
            <person name="Buchanan P."/>
            <person name="Buyck B."/>
            <person name="Bense V."/>
            <person name="Catcheside P."/>
            <person name="Chovatia M."/>
            <person name="Cooper J."/>
            <person name="Damon W."/>
            <person name="Desjardin D."/>
            <person name="Finy P."/>
            <person name="Geml J."/>
            <person name="Haridas S."/>
            <person name="Hughes K."/>
            <person name="Justo A."/>
            <person name="Karasinski D."/>
            <person name="Kautmanova I."/>
            <person name="Kiss B."/>
            <person name="Kocsube S."/>
            <person name="Kotiranta H."/>
            <person name="LaButti K.M."/>
            <person name="Lechner B.E."/>
            <person name="Liimatainen K."/>
            <person name="Lipzen A."/>
            <person name="Lukacs Z."/>
            <person name="Mihaltcheva S."/>
            <person name="Morgado L.N."/>
            <person name="Niskanen T."/>
            <person name="Noordeloos M.E."/>
            <person name="Ohm R.A."/>
            <person name="Ortiz-Santana B."/>
            <person name="Ovrebo C."/>
            <person name="Racz N."/>
            <person name="Riley R."/>
            <person name="Savchenko A."/>
            <person name="Shiryaev A."/>
            <person name="Soop K."/>
            <person name="Spirin V."/>
            <person name="Szebenyi C."/>
            <person name="Tomsovsky M."/>
            <person name="Tulloss R.E."/>
            <person name="Uehling J."/>
            <person name="Grigoriev I.V."/>
            <person name="Vagvolgyi C."/>
            <person name="Papp T."/>
            <person name="Martin F.M."/>
            <person name="Miettinen O."/>
            <person name="Hibbett D.S."/>
            <person name="Nagy L.G."/>
        </authorList>
    </citation>
    <scope>NUCLEOTIDE SEQUENCE [LARGE SCALE GENOMIC DNA]</scope>
    <source>
        <strain evidence="16 17">FP101781</strain>
    </source>
</reference>
<dbReference type="PANTHER" id="PTHR42801:SF23">
    <property type="entry name" value="PEROXIREDOXIN DOT5"/>
    <property type="match status" value="1"/>
</dbReference>
<feature type="compositionally biased region" description="Low complexity" evidence="14">
    <location>
        <begin position="31"/>
        <end position="47"/>
    </location>
</feature>
<dbReference type="STRING" id="71717.A0A4Y7T9D1"/>
<evidence type="ECO:0000256" key="5">
    <source>
        <dbReference type="ARBA" id="ARBA00022862"/>
    </source>
</evidence>
<evidence type="ECO:0000256" key="2">
    <source>
        <dbReference type="ARBA" id="ARBA00011245"/>
    </source>
</evidence>
<evidence type="ECO:0000256" key="4">
    <source>
        <dbReference type="ARBA" id="ARBA00022559"/>
    </source>
</evidence>
<evidence type="ECO:0000256" key="14">
    <source>
        <dbReference type="SAM" id="MobiDB-lite"/>
    </source>
</evidence>
<dbReference type="SUPFAM" id="SSF52833">
    <property type="entry name" value="Thioredoxin-like"/>
    <property type="match status" value="1"/>
</dbReference>
<dbReference type="CDD" id="cd03017">
    <property type="entry name" value="PRX_BCP"/>
    <property type="match status" value="1"/>
</dbReference>
<dbReference type="GO" id="GO:0034599">
    <property type="term" value="P:cellular response to oxidative stress"/>
    <property type="evidence" value="ECO:0007669"/>
    <property type="project" value="UniProtKB-ARBA"/>
</dbReference>
<evidence type="ECO:0000256" key="9">
    <source>
        <dbReference type="ARBA" id="ARBA00023284"/>
    </source>
</evidence>
<dbReference type="GO" id="GO:0005737">
    <property type="term" value="C:cytoplasm"/>
    <property type="evidence" value="ECO:0007669"/>
    <property type="project" value="TreeGrafter"/>
</dbReference>
<dbReference type="Pfam" id="PF00578">
    <property type="entry name" value="AhpC-TSA"/>
    <property type="match status" value="1"/>
</dbReference>
<keyword evidence="9" id="KW-0676">Redox-active center</keyword>
<keyword evidence="7" id="KW-1015">Disulfide bond</keyword>
<dbReference type="EC" id="1.11.1.24" evidence="3"/>
<comment type="catalytic activity">
    <reaction evidence="12">
        <text>a hydroperoxide + [thioredoxin]-dithiol = an alcohol + [thioredoxin]-disulfide + H2O</text>
        <dbReference type="Rhea" id="RHEA:62620"/>
        <dbReference type="Rhea" id="RHEA-COMP:10698"/>
        <dbReference type="Rhea" id="RHEA-COMP:10700"/>
        <dbReference type="ChEBI" id="CHEBI:15377"/>
        <dbReference type="ChEBI" id="CHEBI:29950"/>
        <dbReference type="ChEBI" id="CHEBI:30879"/>
        <dbReference type="ChEBI" id="CHEBI:35924"/>
        <dbReference type="ChEBI" id="CHEBI:50058"/>
        <dbReference type="EC" id="1.11.1.24"/>
    </reaction>
</comment>